<feature type="domain" description="C2H2-type" evidence="14">
    <location>
        <begin position="392"/>
        <end position="419"/>
    </location>
</feature>
<evidence type="ECO:0000256" key="9">
    <source>
        <dbReference type="ARBA" id="ARBA00023125"/>
    </source>
</evidence>
<dbReference type="FunFam" id="3.30.160.60:FF:000015">
    <property type="entry name" value="Zinc finger protein 569"/>
    <property type="match status" value="1"/>
</dbReference>
<keyword evidence="10" id="KW-0804">Transcription</keyword>
<dbReference type="FunFam" id="3.30.160.60:FF:002402">
    <property type="entry name" value="Zinc finger protein 347"/>
    <property type="match status" value="1"/>
</dbReference>
<keyword evidence="6 12" id="KW-0863">Zinc-finger</keyword>
<dbReference type="AlphaFoldDB" id="A0A2J8Q781"/>
<dbReference type="PROSITE" id="PS50805">
    <property type="entry name" value="KRAB"/>
    <property type="match status" value="1"/>
</dbReference>
<dbReference type="FunFam" id="3.30.160.60:FF:000016">
    <property type="entry name" value="zinc finger protein 37 homolog"/>
    <property type="match status" value="1"/>
</dbReference>
<keyword evidence="11" id="KW-0539">Nucleus</keyword>
<dbReference type="FunFam" id="3.30.160.60:FF:002254">
    <property type="entry name" value="Zinc finger protein 540"/>
    <property type="match status" value="1"/>
</dbReference>
<feature type="domain" description="C2H2-type" evidence="14">
    <location>
        <begin position="309"/>
        <end position="335"/>
    </location>
</feature>
<dbReference type="FunFam" id="3.30.160.60:FF:000416">
    <property type="entry name" value="zinc finger protein 879 isoform X1"/>
    <property type="match status" value="1"/>
</dbReference>
<dbReference type="PROSITE" id="PS00028">
    <property type="entry name" value="ZINC_FINGER_C2H2_1"/>
    <property type="match status" value="7"/>
</dbReference>
<feature type="compositionally biased region" description="Polar residues" evidence="13">
    <location>
        <begin position="22"/>
        <end position="36"/>
    </location>
</feature>
<dbReference type="Proteomes" id="UP000002277">
    <property type="component" value="Chromosome 19"/>
</dbReference>
<keyword evidence="8" id="KW-0805">Transcription regulation</keyword>
<evidence type="ECO:0000256" key="12">
    <source>
        <dbReference type="PROSITE-ProRule" id="PRU00042"/>
    </source>
</evidence>
<evidence type="ECO:0000256" key="2">
    <source>
        <dbReference type="ARBA" id="ARBA00004123"/>
    </source>
</evidence>
<evidence type="ECO:0000256" key="13">
    <source>
        <dbReference type="SAM" id="MobiDB-lite"/>
    </source>
</evidence>
<reference evidence="16 17" key="1">
    <citation type="journal article" date="2005" name="Nature">
        <title>Initial sequence of the chimpanzee genome and comparison with the human genome.</title>
        <authorList>
            <consortium name="Chimpanzee sequencing and analysis consortium"/>
        </authorList>
    </citation>
    <scope>NUCLEOTIDE SEQUENCE [LARGE SCALE GENOMIC DNA]</scope>
</reference>
<dbReference type="PANTHER" id="PTHR14003:SF23">
    <property type="entry name" value="ZINC FINGER PROTEIN 143"/>
    <property type="match status" value="1"/>
</dbReference>
<evidence type="ECO:0000313" key="17">
    <source>
        <dbReference type="Proteomes" id="UP000002277"/>
    </source>
</evidence>
<dbReference type="InParanoid" id="A0A2J8Q781"/>
<feature type="domain" description="C2H2-type" evidence="14">
    <location>
        <begin position="476"/>
        <end position="503"/>
    </location>
</feature>
<evidence type="ECO:0000256" key="10">
    <source>
        <dbReference type="ARBA" id="ARBA00023163"/>
    </source>
</evidence>
<feature type="domain" description="KRAB" evidence="15">
    <location>
        <begin position="74"/>
        <end position="146"/>
    </location>
</feature>
<dbReference type="InterPro" id="IPR001909">
    <property type="entry name" value="KRAB"/>
</dbReference>
<comment type="subcellular location">
    <subcellularLocation>
        <location evidence="2">Nucleus</location>
    </subcellularLocation>
</comment>
<name>A0A2J8Q781_PANTR</name>
<proteinExistence type="inferred from homology"/>
<comment type="similarity">
    <text evidence="3">Belongs to the krueppel C2H2-type zinc-finger protein family.</text>
</comment>
<reference evidence="16" key="2">
    <citation type="submission" date="2025-08" db="UniProtKB">
        <authorList>
            <consortium name="Ensembl"/>
        </authorList>
    </citation>
    <scope>IDENTIFICATION</scope>
</reference>
<dbReference type="FunFam" id="3.30.160.60:FF:002090">
    <property type="entry name" value="Zinc finger protein 473"/>
    <property type="match status" value="1"/>
</dbReference>
<gene>
    <name evidence="16" type="primary">ZNF701</name>
    <name evidence="16" type="synonym">LOC456264</name>
</gene>
<dbReference type="GO" id="GO:0003677">
    <property type="term" value="F:DNA binding"/>
    <property type="evidence" value="ECO:0007669"/>
    <property type="project" value="UniProtKB-KW"/>
</dbReference>
<dbReference type="InterPro" id="IPR036236">
    <property type="entry name" value="Znf_C2H2_sf"/>
</dbReference>
<dbReference type="Bgee" id="ENSPTRG00000050020">
    <property type="expression patterns" value="Expressed in adult mammalian kidney and 22 other cell types or tissues"/>
</dbReference>
<evidence type="ECO:0000256" key="11">
    <source>
        <dbReference type="ARBA" id="ARBA00023242"/>
    </source>
</evidence>
<evidence type="ECO:0000313" key="16">
    <source>
        <dbReference type="Ensembl" id="ENSPTRP00000084874.1"/>
    </source>
</evidence>
<evidence type="ECO:0000256" key="3">
    <source>
        <dbReference type="ARBA" id="ARBA00006991"/>
    </source>
</evidence>
<dbReference type="SUPFAM" id="SSF57667">
    <property type="entry name" value="beta-beta-alpha zinc fingers"/>
    <property type="match status" value="5"/>
</dbReference>
<keyword evidence="7" id="KW-0862">Zinc</keyword>
<keyword evidence="4" id="KW-0479">Metal-binding</keyword>
<feature type="domain" description="C2H2-type" evidence="14">
    <location>
        <begin position="336"/>
        <end position="363"/>
    </location>
</feature>
<keyword evidence="17" id="KW-1185">Reference proteome</keyword>
<dbReference type="FunCoup" id="A0A2J8Q781">
    <property type="interactions" value="80"/>
</dbReference>
<dbReference type="PANTHER" id="PTHR14003">
    <property type="entry name" value="TRANSCRIPTIONAL REPRESSOR PROTEIN YY"/>
    <property type="match status" value="1"/>
</dbReference>
<evidence type="ECO:0000256" key="7">
    <source>
        <dbReference type="ARBA" id="ARBA00022833"/>
    </source>
</evidence>
<dbReference type="FunFam" id="3.30.160.60:FF:004137">
    <property type="match status" value="1"/>
</dbReference>
<feature type="domain" description="C2H2-type" evidence="14">
    <location>
        <begin position="281"/>
        <end position="308"/>
    </location>
</feature>
<keyword evidence="9" id="KW-0238">DNA-binding</keyword>
<evidence type="ECO:0000259" key="14">
    <source>
        <dbReference type="PROSITE" id="PS50157"/>
    </source>
</evidence>
<dbReference type="SMART" id="SM00349">
    <property type="entry name" value="KRAB"/>
    <property type="match status" value="1"/>
</dbReference>
<dbReference type="InterPro" id="IPR013087">
    <property type="entry name" value="Znf_C2H2_type"/>
</dbReference>
<feature type="domain" description="C2H2-type" evidence="14">
    <location>
        <begin position="364"/>
        <end position="391"/>
    </location>
</feature>
<feature type="domain" description="C2H2-type" evidence="14">
    <location>
        <begin position="504"/>
        <end position="531"/>
    </location>
</feature>
<protein>
    <submittedName>
        <fullName evidence="16">Zinc finger protein 701</fullName>
    </submittedName>
</protein>
<evidence type="ECO:0000256" key="1">
    <source>
        <dbReference type="ARBA" id="ARBA00003767"/>
    </source>
</evidence>
<feature type="domain" description="C2H2-type" evidence="14">
    <location>
        <begin position="448"/>
        <end position="475"/>
    </location>
</feature>
<dbReference type="FunFam" id="3.30.160.60:FF:002289">
    <property type="entry name" value="Zinc finger protein 813"/>
    <property type="match status" value="1"/>
</dbReference>
<evidence type="ECO:0000256" key="8">
    <source>
        <dbReference type="ARBA" id="ARBA00023015"/>
    </source>
</evidence>
<feature type="domain" description="C2H2-type" evidence="14">
    <location>
        <begin position="420"/>
        <end position="447"/>
    </location>
</feature>
<dbReference type="Gene3D" id="6.10.140.140">
    <property type="match status" value="1"/>
</dbReference>
<dbReference type="GO" id="GO:0006355">
    <property type="term" value="P:regulation of DNA-templated transcription"/>
    <property type="evidence" value="ECO:0007669"/>
    <property type="project" value="InterPro"/>
</dbReference>
<dbReference type="Gene3D" id="3.30.160.60">
    <property type="entry name" value="Classic Zinc Finger"/>
    <property type="match status" value="9"/>
</dbReference>
<dbReference type="GeneTree" id="ENSGT00940000154397"/>
<dbReference type="EMBL" id="AACZ04031700">
    <property type="status" value="NOT_ANNOTATED_CDS"/>
    <property type="molecule type" value="Genomic_DNA"/>
</dbReference>
<evidence type="ECO:0000256" key="4">
    <source>
        <dbReference type="ARBA" id="ARBA00022723"/>
    </source>
</evidence>
<dbReference type="Ensembl" id="ENSPTRT00000097180.1">
    <property type="protein sequence ID" value="ENSPTRP00000084874.1"/>
    <property type="gene ID" value="ENSPTRG00000050020.1"/>
</dbReference>
<evidence type="ECO:0000256" key="5">
    <source>
        <dbReference type="ARBA" id="ARBA00022737"/>
    </source>
</evidence>
<keyword evidence="5" id="KW-0677">Repeat</keyword>
<evidence type="ECO:0000259" key="15">
    <source>
        <dbReference type="PROSITE" id="PS50805"/>
    </source>
</evidence>
<dbReference type="SUPFAM" id="SSF109640">
    <property type="entry name" value="KRAB domain (Kruppel-associated box)"/>
    <property type="match status" value="1"/>
</dbReference>
<sequence>MGFLHVGQDGLELPTSGDPPASASQSAGITGVSHRTQPPCFQGLTSKDLVREEKTRKRKRKAKESGMALPQGLLTFRDVAIEFSQEEWKCLDPAQRTLYRDVMLENYRNLVFLDTSSKCMMKMFSSTGQGNTEVVHTGTLQIHASHHIGDTCFQEIEKDINDFVFQWQENETNGHEALMTKIKKLISSTERHDQRHAGNKPIKNELGSSFHSHLPEVHIFHPEGKIGNQVEEAIDDAFSVSASQRISCGPKTRISNKYRNNFLQSSLLTQKREVHTRGKSFQRNESGKAFNGSSLLKKHQIIHLGDKQYKCDVCGKDFHQKRYLACHRCHTGENPYKCNECGKTFSHNSALLVHKAIHTGEKPYKCNECGKVFNQQSNLARHHRVHTGEKPYKCEECDKVFSRKSHLERHRRIHTGEKPYKCKVCDKAFRRDSHLAQHTVIHTGEKPYKCNECGKTFVQNSSLVMHKVIHTGEKRYKCNECGKVFNHKSNLACHRRLHTGEKPYKCNECGKVFNRKSNLERHHRRHTGKKS</sequence>
<dbReference type="SMART" id="SM00355">
    <property type="entry name" value="ZnF_C2H2"/>
    <property type="match status" value="8"/>
</dbReference>
<feature type="region of interest" description="Disordered" evidence="13">
    <location>
        <begin position="1"/>
        <end position="42"/>
    </location>
</feature>
<dbReference type="CDD" id="cd07765">
    <property type="entry name" value="KRAB_A-box"/>
    <property type="match status" value="1"/>
</dbReference>
<accession>A0A2J8Q781</accession>
<dbReference type="FunFam" id="3.30.160.60:FF:000149">
    <property type="entry name" value="Zinc finger protein 569"/>
    <property type="match status" value="1"/>
</dbReference>
<dbReference type="Pfam" id="PF00096">
    <property type="entry name" value="zf-C2H2"/>
    <property type="match status" value="7"/>
</dbReference>
<accession>A0A2I3T6J4</accession>
<dbReference type="GO" id="GO:0005634">
    <property type="term" value="C:nucleus"/>
    <property type="evidence" value="ECO:0007669"/>
    <property type="project" value="UniProtKB-SubCell"/>
</dbReference>
<dbReference type="PRINTS" id="PR02045">
    <property type="entry name" value="F138DOMAIN"/>
</dbReference>
<comment type="function">
    <text evidence="1">May be involved in transcriptional regulation.</text>
</comment>
<dbReference type="Pfam" id="PF01352">
    <property type="entry name" value="KRAB"/>
    <property type="match status" value="1"/>
</dbReference>
<organism evidence="16 17">
    <name type="scientific">Pan troglodytes</name>
    <name type="common">Chimpanzee</name>
    <dbReference type="NCBI Taxonomy" id="9598"/>
    <lineage>
        <taxon>Eukaryota</taxon>
        <taxon>Metazoa</taxon>
        <taxon>Chordata</taxon>
        <taxon>Craniata</taxon>
        <taxon>Vertebrata</taxon>
        <taxon>Euteleostomi</taxon>
        <taxon>Mammalia</taxon>
        <taxon>Eutheria</taxon>
        <taxon>Euarchontoglires</taxon>
        <taxon>Primates</taxon>
        <taxon>Haplorrhini</taxon>
        <taxon>Catarrhini</taxon>
        <taxon>Hominidae</taxon>
        <taxon>Pan</taxon>
    </lineage>
</organism>
<dbReference type="InterPro" id="IPR036051">
    <property type="entry name" value="KRAB_dom_sf"/>
</dbReference>
<reference evidence="16" key="3">
    <citation type="submission" date="2025-09" db="UniProtKB">
        <authorList>
            <consortium name="Ensembl"/>
        </authorList>
    </citation>
    <scope>IDENTIFICATION</scope>
</reference>
<dbReference type="GO" id="GO:0008270">
    <property type="term" value="F:zinc ion binding"/>
    <property type="evidence" value="ECO:0007669"/>
    <property type="project" value="UniProtKB-KW"/>
</dbReference>
<dbReference type="PROSITE" id="PS50157">
    <property type="entry name" value="ZINC_FINGER_C2H2_2"/>
    <property type="match status" value="9"/>
</dbReference>
<evidence type="ECO:0000256" key="6">
    <source>
        <dbReference type="ARBA" id="ARBA00022771"/>
    </source>
</evidence>